<dbReference type="SUPFAM" id="SSF47413">
    <property type="entry name" value="lambda repressor-like DNA-binding domains"/>
    <property type="match status" value="1"/>
</dbReference>
<organism evidence="3 4">
    <name type="scientific">Candidatus Caccoplasma intestinavium</name>
    <dbReference type="NCBI Taxonomy" id="2840716"/>
    <lineage>
        <taxon>Bacteria</taxon>
        <taxon>Pseudomonadati</taxon>
        <taxon>Bacteroidota</taxon>
        <taxon>Bacteroidia</taxon>
        <taxon>Bacteroidales</taxon>
        <taxon>Bacteroidaceae</taxon>
        <taxon>Bacteroidaceae incertae sedis</taxon>
        <taxon>Candidatus Caccoplasma</taxon>
    </lineage>
</organism>
<evidence type="ECO:0000256" key="1">
    <source>
        <dbReference type="SAM" id="Coils"/>
    </source>
</evidence>
<protein>
    <submittedName>
        <fullName evidence="3">Helix-turn-helix domain-containing protein</fullName>
    </submittedName>
</protein>
<proteinExistence type="predicted"/>
<dbReference type="AlphaFoldDB" id="A0A9D1GDV1"/>
<dbReference type="Proteomes" id="UP000886722">
    <property type="component" value="Unassembled WGS sequence"/>
</dbReference>
<evidence type="ECO:0000313" key="4">
    <source>
        <dbReference type="Proteomes" id="UP000886722"/>
    </source>
</evidence>
<comment type="caution">
    <text evidence="3">The sequence shown here is derived from an EMBL/GenBank/DDBJ whole genome shotgun (WGS) entry which is preliminary data.</text>
</comment>
<sequence>MSKIIYSGIKFREFLSRRGITYQEASAFLGIDKNTIGKAVRGGNLNMSVLLTICNMYHLNIADFFVLEHDGEENQTHENSINPILSDNKQVLSSVSEEFEKYKISKKPKFQYEDFLASKDQEIALLREINELYKKQIELLQEKVLEIDNKNDL</sequence>
<dbReference type="CDD" id="cd00093">
    <property type="entry name" value="HTH_XRE"/>
    <property type="match status" value="1"/>
</dbReference>
<reference evidence="3" key="2">
    <citation type="journal article" date="2021" name="PeerJ">
        <title>Extensive microbial diversity within the chicken gut microbiome revealed by metagenomics and culture.</title>
        <authorList>
            <person name="Gilroy R."/>
            <person name="Ravi A."/>
            <person name="Getino M."/>
            <person name="Pursley I."/>
            <person name="Horton D.L."/>
            <person name="Alikhan N.F."/>
            <person name="Baker D."/>
            <person name="Gharbi K."/>
            <person name="Hall N."/>
            <person name="Watson M."/>
            <person name="Adriaenssens E.M."/>
            <person name="Foster-Nyarko E."/>
            <person name="Jarju S."/>
            <person name="Secka A."/>
            <person name="Antonio M."/>
            <person name="Oren A."/>
            <person name="Chaudhuri R.R."/>
            <person name="La Ragione R."/>
            <person name="Hildebrand F."/>
            <person name="Pallen M.J."/>
        </authorList>
    </citation>
    <scope>NUCLEOTIDE SEQUENCE</scope>
    <source>
        <strain evidence="3">21143</strain>
    </source>
</reference>
<dbReference type="EMBL" id="DVKT01000007">
    <property type="protein sequence ID" value="HIT38707.1"/>
    <property type="molecule type" value="Genomic_DNA"/>
</dbReference>
<dbReference type="InterPro" id="IPR001387">
    <property type="entry name" value="Cro/C1-type_HTH"/>
</dbReference>
<evidence type="ECO:0000259" key="2">
    <source>
        <dbReference type="Pfam" id="PF13443"/>
    </source>
</evidence>
<dbReference type="Gene3D" id="1.10.260.40">
    <property type="entry name" value="lambda repressor-like DNA-binding domains"/>
    <property type="match status" value="1"/>
</dbReference>
<feature type="domain" description="HTH cro/C1-type" evidence="2">
    <location>
        <begin position="10"/>
        <end position="69"/>
    </location>
</feature>
<dbReference type="InterPro" id="IPR010982">
    <property type="entry name" value="Lambda_DNA-bd_dom_sf"/>
</dbReference>
<gene>
    <name evidence="3" type="ORF">IAD06_01520</name>
</gene>
<feature type="coiled-coil region" evidence="1">
    <location>
        <begin position="123"/>
        <end position="150"/>
    </location>
</feature>
<accession>A0A9D1GDV1</accession>
<keyword evidence="1" id="KW-0175">Coiled coil</keyword>
<dbReference type="Pfam" id="PF13443">
    <property type="entry name" value="HTH_26"/>
    <property type="match status" value="1"/>
</dbReference>
<dbReference type="GO" id="GO:0003677">
    <property type="term" value="F:DNA binding"/>
    <property type="evidence" value="ECO:0007669"/>
    <property type="project" value="InterPro"/>
</dbReference>
<reference evidence="3" key="1">
    <citation type="submission" date="2020-10" db="EMBL/GenBank/DDBJ databases">
        <authorList>
            <person name="Gilroy R."/>
        </authorList>
    </citation>
    <scope>NUCLEOTIDE SEQUENCE</scope>
    <source>
        <strain evidence="3">21143</strain>
    </source>
</reference>
<name>A0A9D1GDV1_9BACT</name>
<evidence type="ECO:0000313" key="3">
    <source>
        <dbReference type="EMBL" id="HIT38707.1"/>
    </source>
</evidence>